<dbReference type="AlphaFoldDB" id="A0A2C9LBS2"/>
<accession>A0A2C9LBS2</accession>
<organism evidence="2 3">
    <name type="scientific">Biomphalaria glabrata</name>
    <name type="common">Bloodfluke planorb</name>
    <name type="synonym">Freshwater snail</name>
    <dbReference type="NCBI Taxonomy" id="6526"/>
    <lineage>
        <taxon>Eukaryota</taxon>
        <taxon>Metazoa</taxon>
        <taxon>Spiralia</taxon>
        <taxon>Lophotrochozoa</taxon>
        <taxon>Mollusca</taxon>
        <taxon>Gastropoda</taxon>
        <taxon>Heterobranchia</taxon>
        <taxon>Euthyneura</taxon>
        <taxon>Panpulmonata</taxon>
        <taxon>Hygrophila</taxon>
        <taxon>Lymnaeoidea</taxon>
        <taxon>Planorbidae</taxon>
        <taxon>Biomphalaria</taxon>
    </lineage>
</organism>
<evidence type="ECO:0000256" key="1">
    <source>
        <dbReference type="SAM" id="MobiDB-lite"/>
    </source>
</evidence>
<proteinExistence type="predicted"/>
<feature type="compositionally biased region" description="Basic residues" evidence="1">
    <location>
        <begin position="23"/>
        <end position="34"/>
    </location>
</feature>
<gene>
    <name evidence="2" type="primary">106051378</name>
</gene>
<dbReference type="VEuPathDB" id="VectorBase:BGLB029333"/>
<evidence type="ECO:0000313" key="2">
    <source>
        <dbReference type="EnsemblMetazoa" id="BGLB029333-PA"/>
    </source>
</evidence>
<evidence type="ECO:0000313" key="3">
    <source>
        <dbReference type="Proteomes" id="UP000076420"/>
    </source>
</evidence>
<dbReference type="KEGG" id="bgt:106051378"/>
<protein>
    <submittedName>
        <fullName evidence="2">Uncharacterized protein</fullName>
    </submittedName>
</protein>
<feature type="region of interest" description="Disordered" evidence="1">
    <location>
        <begin position="1"/>
        <end position="34"/>
    </location>
</feature>
<feature type="region of interest" description="Disordered" evidence="1">
    <location>
        <begin position="72"/>
        <end position="122"/>
    </location>
</feature>
<name>A0A2C9LBS2_BIOGL</name>
<dbReference type="VEuPathDB" id="VectorBase:BGLAX_030047"/>
<reference evidence="2" key="1">
    <citation type="submission" date="2020-05" db="UniProtKB">
        <authorList>
            <consortium name="EnsemblMetazoa"/>
        </authorList>
    </citation>
    <scope>IDENTIFICATION</scope>
    <source>
        <strain evidence="2">BB02</strain>
    </source>
</reference>
<dbReference type="Proteomes" id="UP000076420">
    <property type="component" value="Unassembled WGS sequence"/>
</dbReference>
<sequence length="122" mass="13997">MSPNELRKYRSSQRKAQIAALSHQKKAALRLKDRERKRKMREAAMLARISSRLAQPSDGVGRLKQSAYNLNNELKPKTKKYTQTALNPLNPGTPEKKQTTRKRKKNSLVDPDSRLRSQTVLT</sequence>
<dbReference type="EnsemblMetazoa" id="BGLB029333-RA">
    <property type="protein sequence ID" value="BGLB029333-PA"/>
    <property type="gene ID" value="BGLB029333"/>
</dbReference>